<evidence type="ECO:0000256" key="1">
    <source>
        <dbReference type="ARBA" id="ARBA00009199"/>
    </source>
</evidence>
<dbReference type="InterPro" id="IPR023631">
    <property type="entry name" value="Amidase_dom"/>
</dbReference>
<reference evidence="3 4" key="1">
    <citation type="journal article" date="2003" name="Int. J. Syst. Evol. Microbiol.">
        <title>Bacillus nealsonii sp. nov., isolated from a spacecraft-assembly facility, whose spores are gamma-radiation resistant.</title>
        <authorList>
            <person name="Venkateswaran K."/>
            <person name="Kempf M."/>
            <person name="Chen F."/>
            <person name="Satomi M."/>
            <person name="Nicholson W."/>
            <person name="Kern R."/>
        </authorList>
    </citation>
    <scope>NUCLEOTIDE SEQUENCE [LARGE SCALE GENOMIC DNA]</scope>
    <source>
        <strain evidence="3 4">FO-92</strain>
    </source>
</reference>
<dbReference type="AlphaFoldDB" id="A0A2N0Z4D9"/>
<protein>
    <submittedName>
        <fullName evidence="3">Asp-tRNA(Asn)/Glu-tRNA(Gln) amidotransferase subunit GatA</fullName>
    </submittedName>
</protein>
<proteinExistence type="inferred from homology"/>
<dbReference type="PANTHER" id="PTHR11895">
    <property type="entry name" value="TRANSAMIDASE"/>
    <property type="match status" value="1"/>
</dbReference>
<dbReference type="GO" id="GO:0016740">
    <property type="term" value="F:transferase activity"/>
    <property type="evidence" value="ECO:0007669"/>
    <property type="project" value="UniProtKB-KW"/>
</dbReference>
<dbReference type="PROSITE" id="PS00571">
    <property type="entry name" value="AMIDASES"/>
    <property type="match status" value="1"/>
</dbReference>
<dbReference type="Pfam" id="PF01425">
    <property type="entry name" value="Amidase"/>
    <property type="match status" value="1"/>
</dbReference>
<keyword evidence="3" id="KW-0808">Transferase</keyword>
<feature type="domain" description="Amidase" evidence="2">
    <location>
        <begin position="25"/>
        <end position="451"/>
    </location>
</feature>
<dbReference type="Proteomes" id="UP000233375">
    <property type="component" value="Unassembled WGS sequence"/>
</dbReference>
<comment type="similarity">
    <text evidence="1">Belongs to the amidase family.</text>
</comment>
<evidence type="ECO:0000259" key="2">
    <source>
        <dbReference type="Pfam" id="PF01425"/>
    </source>
</evidence>
<gene>
    <name evidence="3" type="ORF">CWS01_06950</name>
</gene>
<accession>A0A2N0Z4D9</accession>
<dbReference type="Gene3D" id="3.90.1300.10">
    <property type="entry name" value="Amidase signature (AS) domain"/>
    <property type="match status" value="1"/>
</dbReference>
<keyword evidence="4" id="KW-1185">Reference proteome</keyword>
<evidence type="ECO:0000313" key="4">
    <source>
        <dbReference type="Proteomes" id="UP000233375"/>
    </source>
</evidence>
<name>A0A2N0Z4D9_9BACI</name>
<dbReference type="InterPro" id="IPR000120">
    <property type="entry name" value="Amidase"/>
</dbReference>
<dbReference type="InterPro" id="IPR036928">
    <property type="entry name" value="AS_sf"/>
</dbReference>
<sequence length="474" mass="51490">MENLMSKTIQELAPLIRKKEISPVELVDQCLERIKETEPAINAYITVLEHSALEKAKLAEKEILDGNYKGVLHGIPYSAKDLYTTKGVKTTAGSRVLAEYVPDYDATTVARLNDAGAILVGKNNLHEFAYGGTNENEHFGPTGNPWNTKMIPGGSSGGSGASVAASSSLFSLGTDTGGSIRMPAALCGVVGIKATYGRVSRNGVLPLSSSLDHAGPLAKTTWDTAAVLSVMAGYDSKDPTSSKKEVPNYFAAFTEENLSLEGVTIGVCEEYFFENLDPEVDRSVRKAIAMFEKLGASIVQVNLPFISESVRLQSLLTTAEAYSYHSSYLKDRYEEYGTNIRPRLEMGQYTPAWAYIQAQRLRQKTKESWKEVYKTIDLLIAPTTAIPAFPIHCDTISLGGKDVNPRDLGILGRTSPSNFNGFPSISIPCGFTEAGLPIGLQLQGRPFEELLVFRAANAFEKANDYAMSDRGVIV</sequence>
<dbReference type="InterPro" id="IPR020556">
    <property type="entry name" value="Amidase_CS"/>
</dbReference>
<dbReference type="RefSeq" id="WP_101176473.1">
    <property type="nucleotide sequence ID" value="NZ_PISE01000014.1"/>
</dbReference>
<evidence type="ECO:0000313" key="3">
    <source>
        <dbReference type="EMBL" id="PKG24349.1"/>
    </source>
</evidence>
<comment type="caution">
    <text evidence="3">The sequence shown here is derived from an EMBL/GenBank/DDBJ whole genome shotgun (WGS) entry which is preliminary data.</text>
</comment>
<dbReference type="EMBL" id="PISE01000014">
    <property type="protein sequence ID" value="PKG24349.1"/>
    <property type="molecule type" value="Genomic_DNA"/>
</dbReference>
<dbReference type="SUPFAM" id="SSF75304">
    <property type="entry name" value="Amidase signature (AS) enzymes"/>
    <property type="match status" value="1"/>
</dbReference>
<organism evidence="3 4">
    <name type="scientific">Niallia nealsonii</name>
    <dbReference type="NCBI Taxonomy" id="115979"/>
    <lineage>
        <taxon>Bacteria</taxon>
        <taxon>Bacillati</taxon>
        <taxon>Bacillota</taxon>
        <taxon>Bacilli</taxon>
        <taxon>Bacillales</taxon>
        <taxon>Bacillaceae</taxon>
        <taxon>Niallia</taxon>
    </lineage>
</organism>
<dbReference type="OrthoDB" id="9811471at2"/>
<dbReference type="PANTHER" id="PTHR11895:SF7">
    <property type="entry name" value="GLUTAMYL-TRNA(GLN) AMIDOTRANSFERASE SUBUNIT A, MITOCHONDRIAL"/>
    <property type="match status" value="1"/>
</dbReference>